<dbReference type="RefSeq" id="WP_048465056.1">
    <property type="nucleotide sequence ID" value="NZ_LABX01000135.1"/>
</dbReference>
<accession>A0A0J6SGM3</accession>
<protein>
    <recommendedName>
        <fullName evidence="5">Mu-like prophage I protein</fullName>
    </recommendedName>
</protein>
<dbReference type="Pfam" id="PF10123">
    <property type="entry name" value="Mu-like_Pro"/>
    <property type="match status" value="1"/>
</dbReference>
<name>A0A0J6SGM3_9HYPH</name>
<evidence type="ECO:0000256" key="1">
    <source>
        <dbReference type="SAM" id="MobiDB-lite"/>
    </source>
</evidence>
<dbReference type="InterPro" id="IPR012106">
    <property type="entry name" value="Phage_Mu_Gp1"/>
</dbReference>
<feature type="chain" id="PRO_5005281257" description="Mu-like prophage I protein" evidence="2">
    <location>
        <begin position="24"/>
        <end position="357"/>
    </location>
</feature>
<sequence>MSTRPAISPTTALCAALPLPALAADGAVPDWIHLLPAGEIRTVDGRGPYRVADPAALIALSLNGGARLPLDENHSTDLAAPRGEPAPARGWIVGLQSRDDGLWGQVEWTAHGRRLVGGKAYRHISPVILHAKDGTVTGVLRASLVNAPNLRGLAALHQAGASMDWTTKLRTLLGLPDTADEAAIWAALEAKMGAVATQSAQLAPIAKAVGLAETADGGAVLQAVQALQDPAKVVPAAAVTALQQQLSTLQTDRAKEKAELFVDTAIKAGRIAAPAQMRDHYIARHMADPTAVEKEIGAMPALHGRSGASVLPPPKPGETTPAAGLDPEEMKVISLMGIDPEAYRKTKAAQAEREGVL</sequence>
<dbReference type="OrthoDB" id="7306769at2"/>
<evidence type="ECO:0008006" key="5">
    <source>
        <dbReference type="Google" id="ProtNLM"/>
    </source>
</evidence>
<evidence type="ECO:0000313" key="3">
    <source>
        <dbReference type="EMBL" id="KMO32488.1"/>
    </source>
</evidence>
<evidence type="ECO:0000313" key="4">
    <source>
        <dbReference type="Proteomes" id="UP000035929"/>
    </source>
</evidence>
<proteinExistence type="predicted"/>
<reference evidence="3 4" key="1">
    <citation type="submission" date="2015-03" db="EMBL/GenBank/DDBJ databases">
        <title>Genome sequencing of Methylobacterium aquaticum DSM16371 type strain.</title>
        <authorList>
            <person name="Chaudhry V."/>
            <person name="Patil P.B."/>
        </authorList>
    </citation>
    <scope>NUCLEOTIDE SEQUENCE [LARGE SCALE GENOMIC DNA]</scope>
    <source>
        <strain evidence="3 4">DSM 16371</strain>
    </source>
</reference>
<dbReference type="EMBL" id="LABX01000135">
    <property type="protein sequence ID" value="KMO32488.1"/>
    <property type="molecule type" value="Genomic_DNA"/>
</dbReference>
<comment type="caution">
    <text evidence="3">The sequence shown here is derived from an EMBL/GenBank/DDBJ whole genome shotgun (WGS) entry which is preliminary data.</text>
</comment>
<dbReference type="Proteomes" id="UP000035929">
    <property type="component" value="Unassembled WGS sequence"/>
</dbReference>
<organism evidence="3 4">
    <name type="scientific">Methylobacterium aquaticum</name>
    <dbReference type="NCBI Taxonomy" id="270351"/>
    <lineage>
        <taxon>Bacteria</taxon>
        <taxon>Pseudomonadati</taxon>
        <taxon>Pseudomonadota</taxon>
        <taxon>Alphaproteobacteria</taxon>
        <taxon>Hyphomicrobiales</taxon>
        <taxon>Methylobacteriaceae</taxon>
        <taxon>Methylobacterium</taxon>
    </lineage>
</organism>
<dbReference type="PATRIC" id="fig|270351.6.peg.1081"/>
<feature type="region of interest" description="Disordered" evidence="1">
    <location>
        <begin position="305"/>
        <end position="325"/>
    </location>
</feature>
<feature type="signal peptide" evidence="2">
    <location>
        <begin position="1"/>
        <end position="23"/>
    </location>
</feature>
<gene>
    <name evidence="3" type="ORF">VP06_17530</name>
</gene>
<evidence type="ECO:0000256" key="2">
    <source>
        <dbReference type="SAM" id="SignalP"/>
    </source>
</evidence>
<dbReference type="PIRSF" id="PIRSF016624">
    <property type="entry name" value="Mu_prophg_I"/>
    <property type="match status" value="1"/>
</dbReference>
<keyword evidence="2" id="KW-0732">Signal</keyword>
<dbReference type="AlphaFoldDB" id="A0A0J6SGM3"/>